<proteinExistence type="predicted"/>
<dbReference type="InterPro" id="IPR011856">
    <property type="entry name" value="tRNA_endonuc-like_dom_sf"/>
</dbReference>
<comment type="caution">
    <text evidence="1">The sequence shown here is derived from an EMBL/GenBank/DDBJ whole genome shotgun (WGS) entry which is preliminary data.</text>
</comment>
<evidence type="ECO:0000313" key="1">
    <source>
        <dbReference type="EMBL" id="RLV47716.1"/>
    </source>
</evidence>
<name>A0A3L8NWU1_9ACTN</name>
<reference evidence="1 2" key="1">
    <citation type="submission" date="2018-10" db="EMBL/GenBank/DDBJ databases">
        <title>Marmoricola sp. 4Q3S-7 whole genome shotgun sequence.</title>
        <authorList>
            <person name="Li F."/>
        </authorList>
    </citation>
    <scope>NUCLEOTIDE SEQUENCE [LARGE SCALE GENOMIC DNA]</scope>
    <source>
        <strain evidence="1 2">4Q3S-7</strain>
    </source>
</reference>
<dbReference type="AlphaFoldDB" id="A0A3L8NWU1"/>
<sequence length="431" mass="47874">MDQASDAFEGDPMTTDLAFPAGDLAARVLGATPEPFAPRRMTSHASWFVDDTNERLVAVASPATPPTAADEILAYALAWQGDRDLHLVLPTPMIAQTLMRLPWIQTTVRVWETNGSGEPHPVPIPSRHQILDLMATYPSRPTHPWRIRPDEDSWLSGLELGGLDAQQRPSYLSWHHRGLQVLKVSRTRHGLRVQAGVQYSMPRAGFEVFDQTINGPLTQDQRREIEDTIRTAKTHGSQTNTMGEHRLQSTLRQQPEALGLVHLEREYPGYRGPGWDPTGIPGRTGYIDFLGVDRRGGLHVVETKIGHDACVVLQVLDYAIWVQANHTAIRDDIRTRLHLHVGPASTSLTPMHLALAGGKHSPAFNAYLAGQIEALSLDTTVRVHLVEDPQADPIQLTSLDTRQMWEPTSPLVAPPVRGRRWPTRLTADLSN</sequence>
<dbReference type="GO" id="GO:0003676">
    <property type="term" value="F:nucleic acid binding"/>
    <property type="evidence" value="ECO:0007669"/>
    <property type="project" value="InterPro"/>
</dbReference>
<dbReference type="Gene3D" id="3.40.1350.10">
    <property type="match status" value="1"/>
</dbReference>
<protein>
    <recommendedName>
        <fullName evidence="3">DUF91 domain-containing protein</fullName>
    </recommendedName>
</protein>
<dbReference type="OrthoDB" id="5169530at2"/>
<dbReference type="EMBL" id="RDBE01000010">
    <property type="protein sequence ID" value="RLV47716.1"/>
    <property type="molecule type" value="Genomic_DNA"/>
</dbReference>
<gene>
    <name evidence="1" type="ORF">D9V37_16340</name>
</gene>
<dbReference type="RefSeq" id="WP_121807223.1">
    <property type="nucleotide sequence ID" value="NZ_RDBE01000010.1"/>
</dbReference>
<accession>A0A3L8NWU1</accession>
<organism evidence="1 2">
    <name type="scientific">Nocardioides mangrovicus</name>
    <dbReference type="NCBI Taxonomy" id="2478913"/>
    <lineage>
        <taxon>Bacteria</taxon>
        <taxon>Bacillati</taxon>
        <taxon>Actinomycetota</taxon>
        <taxon>Actinomycetes</taxon>
        <taxon>Propionibacteriales</taxon>
        <taxon>Nocardioidaceae</taxon>
        <taxon>Nocardioides</taxon>
    </lineage>
</organism>
<keyword evidence="2" id="KW-1185">Reference proteome</keyword>
<evidence type="ECO:0000313" key="2">
    <source>
        <dbReference type="Proteomes" id="UP000281708"/>
    </source>
</evidence>
<evidence type="ECO:0008006" key="3">
    <source>
        <dbReference type="Google" id="ProtNLM"/>
    </source>
</evidence>
<dbReference type="Proteomes" id="UP000281708">
    <property type="component" value="Unassembled WGS sequence"/>
</dbReference>